<dbReference type="NCBIfam" id="NF005292">
    <property type="entry name" value="PRK06815.1"/>
    <property type="match status" value="1"/>
</dbReference>
<keyword evidence="3" id="KW-0663">Pyridoxal phosphate</keyword>
<evidence type="ECO:0000259" key="5">
    <source>
        <dbReference type="Pfam" id="PF00291"/>
    </source>
</evidence>
<dbReference type="GO" id="GO:0009097">
    <property type="term" value="P:isoleucine biosynthetic process"/>
    <property type="evidence" value="ECO:0007669"/>
    <property type="project" value="TreeGrafter"/>
</dbReference>
<keyword evidence="7" id="KW-1185">Reference proteome</keyword>
<dbReference type="CDD" id="cd01562">
    <property type="entry name" value="Thr-dehyd"/>
    <property type="match status" value="1"/>
</dbReference>
<sequence length="325" mass="35280">MMNWGTEMFDIHSEVIHTHARIHPYIRQTPLDFSVQLSNVLTSNIYLKCENLQYTGAFKVRGAFSKLLSLTKAERQQGIVTASSGNHGTAVAFGLSKLTIPGIVFLPENTSSIKVNNIRNYNIPIEFYGTDCVQTEIYARQYAKKHNMIYVSPYNDLQVIAGQGTVGLELMQQLDNIDVILVPVGGGGLISGIAGYVKTLSPNTMIIGCLPENSPVMAESVKANQIVEMETLPTLSDATAGGIESGSITFEMCKRWVDDFILVSEEAIKNALINMLSIQPLTLEGAAGVAIASLFKNAIQFHGKNVVVVLSGGNISLETIKKILA</sequence>
<dbReference type="SUPFAM" id="SSF53686">
    <property type="entry name" value="Tryptophan synthase beta subunit-like PLP-dependent enzymes"/>
    <property type="match status" value="1"/>
</dbReference>
<organism evidence="6 7">
    <name type="scientific">Legionella lansingensis</name>
    <dbReference type="NCBI Taxonomy" id="45067"/>
    <lineage>
        <taxon>Bacteria</taxon>
        <taxon>Pseudomonadati</taxon>
        <taxon>Pseudomonadota</taxon>
        <taxon>Gammaproteobacteria</taxon>
        <taxon>Legionellales</taxon>
        <taxon>Legionellaceae</taxon>
        <taxon>Legionella</taxon>
    </lineage>
</organism>
<dbReference type="PANTHER" id="PTHR48078">
    <property type="entry name" value="THREONINE DEHYDRATASE, MITOCHONDRIAL-RELATED"/>
    <property type="match status" value="1"/>
</dbReference>
<comment type="cofactor">
    <cofactor evidence="1">
        <name>pyridoxal 5'-phosphate</name>
        <dbReference type="ChEBI" id="CHEBI:597326"/>
    </cofactor>
</comment>
<dbReference type="AlphaFoldDB" id="A0A0W0VJU8"/>
<dbReference type="InterPro" id="IPR050147">
    <property type="entry name" value="Ser/Thr_Dehydratase"/>
</dbReference>
<name>A0A0W0VJU8_9GAMM</name>
<evidence type="ECO:0000313" key="7">
    <source>
        <dbReference type="Proteomes" id="UP000054869"/>
    </source>
</evidence>
<gene>
    <name evidence="6" type="primary">tdcB</name>
    <name evidence="6" type="ORF">Llan_1879</name>
</gene>
<dbReference type="PATRIC" id="fig|45067.4.peg.1968"/>
<dbReference type="GO" id="GO:0006565">
    <property type="term" value="P:L-serine catabolic process"/>
    <property type="evidence" value="ECO:0007669"/>
    <property type="project" value="TreeGrafter"/>
</dbReference>
<comment type="similarity">
    <text evidence="2">Belongs to the serine/threonine dehydratase family.</text>
</comment>
<comment type="caution">
    <text evidence="6">The sequence shown here is derived from an EMBL/GenBank/DDBJ whole genome shotgun (WGS) entry which is preliminary data.</text>
</comment>
<dbReference type="Proteomes" id="UP000054869">
    <property type="component" value="Unassembled WGS sequence"/>
</dbReference>
<dbReference type="GO" id="GO:0006567">
    <property type="term" value="P:L-threonine catabolic process"/>
    <property type="evidence" value="ECO:0007669"/>
    <property type="project" value="TreeGrafter"/>
</dbReference>
<evidence type="ECO:0000256" key="3">
    <source>
        <dbReference type="ARBA" id="ARBA00022898"/>
    </source>
</evidence>
<dbReference type="Pfam" id="PF00291">
    <property type="entry name" value="PALP"/>
    <property type="match status" value="1"/>
</dbReference>
<reference evidence="6 7" key="1">
    <citation type="submission" date="2015-11" db="EMBL/GenBank/DDBJ databases">
        <title>Genomic analysis of 38 Legionella species identifies large and diverse effector repertoires.</title>
        <authorList>
            <person name="Burstein D."/>
            <person name="Amaro F."/>
            <person name="Zusman T."/>
            <person name="Lifshitz Z."/>
            <person name="Cohen O."/>
            <person name="Gilbert J.A."/>
            <person name="Pupko T."/>
            <person name="Shuman H.A."/>
            <person name="Segal G."/>
        </authorList>
    </citation>
    <scope>NUCLEOTIDE SEQUENCE [LARGE SCALE GENOMIC DNA]</scope>
    <source>
        <strain evidence="6 7">ATCC 49751</strain>
    </source>
</reference>
<dbReference type="eggNOG" id="COG1171">
    <property type="taxonomic scope" value="Bacteria"/>
</dbReference>
<dbReference type="Gene3D" id="3.40.50.1100">
    <property type="match status" value="2"/>
</dbReference>
<protein>
    <submittedName>
        <fullName evidence="6">L-threonine dehydratase catabolic TdcB</fullName>
        <ecNumber evidence="6">4.3.1.19</ecNumber>
    </submittedName>
</protein>
<dbReference type="InterPro" id="IPR036052">
    <property type="entry name" value="TrpB-like_PALP_sf"/>
</dbReference>
<evidence type="ECO:0000256" key="1">
    <source>
        <dbReference type="ARBA" id="ARBA00001933"/>
    </source>
</evidence>
<keyword evidence="4 6" id="KW-0456">Lyase</keyword>
<dbReference type="InterPro" id="IPR001926">
    <property type="entry name" value="TrpB-like_PALP"/>
</dbReference>
<dbReference type="EMBL" id="LNYI01000041">
    <property type="protein sequence ID" value="KTD20378.1"/>
    <property type="molecule type" value="Genomic_DNA"/>
</dbReference>
<dbReference type="EC" id="4.3.1.19" evidence="6"/>
<evidence type="ECO:0000256" key="2">
    <source>
        <dbReference type="ARBA" id="ARBA00010869"/>
    </source>
</evidence>
<dbReference type="GO" id="GO:0004794">
    <property type="term" value="F:threonine deaminase activity"/>
    <property type="evidence" value="ECO:0007669"/>
    <property type="project" value="UniProtKB-EC"/>
</dbReference>
<evidence type="ECO:0000313" key="6">
    <source>
        <dbReference type="EMBL" id="KTD20378.1"/>
    </source>
</evidence>
<dbReference type="PANTHER" id="PTHR48078:SF6">
    <property type="entry name" value="L-THREONINE DEHYDRATASE CATABOLIC TDCB"/>
    <property type="match status" value="1"/>
</dbReference>
<dbReference type="GO" id="GO:0003941">
    <property type="term" value="F:L-serine ammonia-lyase activity"/>
    <property type="evidence" value="ECO:0007669"/>
    <property type="project" value="TreeGrafter"/>
</dbReference>
<evidence type="ECO:0000256" key="4">
    <source>
        <dbReference type="ARBA" id="ARBA00023239"/>
    </source>
</evidence>
<dbReference type="STRING" id="45067.Llan_1879"/>
<accession>A0A0W0VJU8</accession>
<proteinExistence type="inferred from homology"/>
<dbReference type="FunFam" id="3.40.50.1100:FF:000005">
    <property type="entry name" value="Threonine dehydratase catabolic"/>
    <property type="match status" value="1"/>
</dbReference>
<feature type="domain" description="Tryptophan synthase beta chain-like PALP" evidence="5">
    <location>
        <begin position="24"/>
        <end position="312"/>
    </location>
</feature>